<feature type="region of interest" description="Disordered" evidence="3">
    <location>
        <begin position="168"/>
        <end position="308"/>
    </location>
</feature>
<gene>
    <name evidence="5" type="ORF">PNOK_0724600</name>
</gene>
<feature type="compositionally biased region" description="Basic and acidic residues" evidence="3">
    <location>
        <begin position="441"/>
        <end position="491"/>
    </location>
</feature>
<dbReference type="EMBL" id="NBII01000007">
    <property type="protein sequence ID" value="PAV17182.1"/>
    <property type="molecule type" value="Genomic_DNA"/>
</dbReference>
<dbReference type="AlphaFoldDB" id="A0A286UC48"/>
<dbReference type="PANTHER" id="PTHR23325">
    <property type="entry name" value="SERUM RESPONSE FACTOR-BINDING"/>
    <property type="match status" value="1"/>
</dbReference>
<sequence length="505" mass="55360">MPESRTHGVKRKREIAPKEKNVQEKLRSKLHHGVKEVKKVSKKVKTFETQKLVKKLKDARKQESNEEVQTLEKQLAILKLIDYEEIGTKSLQSKIKKDVFLSKNDDCQTAIALELQVPARDSKAESSTARTVVESRLLSSKLLAQETTTIIKSLKVLLSAEEETRVGNKVVDDDGDEFSEDQKLVAGSSEDEDGDEEDENEDRGVREDQNDGLDWQGFSSGDGGEGGEESDGVVNGRGSSNSISKDGLDAGSSEGDEEDSEGIQSDSSSQIPTSSKKPRTNLVSQEDITKGNKKARTGESTFLPSLSVGFVDGDSDTEWSDAEANIADAPVKKNRRGQRARQAIWEKKFGRNANHVKKRTEADVTATIESAYAQRGSRGRGRGRGGSFRTGAPAIGAHAKREGEASSSNSHSVRFSRSEGQATSVHGNSRARGRGAGFERSSNRHDTSYRGESNHNNNKKERKGDVGLSHVDDKPLHPSWEAKRRLKEKESPAIISSQGTRLTFT</sequence>
<evidence type="ECO:0000313" key="6">
    <source>
        <dbReference type="Proteomes" id="UP000217199"/>
    </source>
</evidence>
<feature type="compositionally biased region" description="Polar residues" evidence="3">
    <location>
        <begin position="494"/>
        <end position="505"/>
    </location>
</feature>
<dbReference type="InterPro" id="IPR015158">
    <property type="entry name" value="Bud22_dom"/>
</dbReference>
<evidence type="ECO:0000313" key="5">
    <source>
        <dbReference type="EMBL" id="PAV17182.1"/>
    </source>
</evidence>
<dbReference type="Proteomes" id="UP000217199">
    <property type="component" value="Unassembled WGS sequence"/>
</dbReference>
<keyword evidence="6" id="KW-1185">Reference proteome</keyword>
<protein>
    <submittedName>
        <fullName evidence="5">Bud-site selection</fullName>
    </submittedName>
</protein>
<evidence type="ECO:0000259" key="4">
    <source>
        <dbReference type="Pfam" id="PF09073"/>
    </source>
</evidence>
<dbReference type="InterPro" id="IPR037393">
    <property type="entry name" value="Bud22/SRFB1"/>
</dbReference>
<dbReference type="FunCoup" id="A0A286UC48">
    <property type="interactions" value="94"/>
</dbReference>
<evidence type="ECO:0000256" key="3">
    <source>
        <dbReference type="SAM" id="MobiDB-lite"/>
    </source>
</evidence>
<feature type="region of interest" description="Disordered" evidence="3">
    <location>
        <begin position="1"/>
        <end position="22"/>
    </location>
</feature>
<dbReference type="GO" id="GO:0030490">
    <property type="term" value="P:maturation of SSU-rRNA"/>
    <property type="evidence" value="ECO:0007669"/>
    <property type="project" value="TreeGrafter"/>
</dbReference>
<evidence type="ECO:0000256" key="1">
    <source>
        <dbReference type="ARBA" id="ARBA00023054"/>
    </source>
</evidence>
<feature type="compositionally biased region" description="Low complexity" evidence="3">
    <location>
        <begin position="406"/>
        <end position="415"/>
    </location>
</feature>
<feature type="compositionally biased region" description="Low complexity" evidence="3">
    <location>
        <begin position="262"/>
        <end position="275"/>
    </location>
</feature>
<dbReference type="GO" id="GO:0005634">
    <property type="term" value="C:nucleus"/>
    <property type="evidence" value="ECO:0007669"/>
    <property type="project" value="TreeGrafter"/>
</dbReference>
<feature type="coiled-coil region" evidence="2">
    <location>
        <begin position="54"/>
        <end position="81"/>
    </location>
</feature>
<name>A0A286UC48_9AGAM</name>
<dbReference type="InParanoid" id="A0A286UC48"/>
<feature type="domain" description="Bud22" evidence="4">
    <location>
        <begin position="30"/>
        <end position="504"/>
    </location>
</feature>
<dbReference type="Pfam" id="PF09073">
    <property type="entry name" value="BUD22"/>
    <property type="match status" value="1"/>
</dbReference>
<dbReference type="STRING" id="2282107.A0A286UC48"/>
<organism evidence="5 6">
    <name type="scientific">Pyrrhoderma noxium</name>
    <dbReference type="NCBI Taxonomy" id="2282107"/>
    <lineage>
        <taxon>Eukaryota</taxon>
        <taxon>Fungi</taxon>
        <taxon>Dikarya</taxon>
        <taxon>Basidiomycota</taxon>
        <taxon>Agaricomycotina</taxon>
        <taxon>Agaricomycetes</taxon>
        <taxon>Hymenochaetales</taxon>
        <taxon>Hymenochaetaceae</taxon>
        <taxon>Pyrrhoderma</taxon>
    </lineage>
</organism>
<comment type="caution">
    <text evidence="5">The sequence shown here is derived from an EMBL/GenBank/DDBJ whole genome shotgun (WGS) entry which is preliminary data.</text>
</comment>
<dbReference type="PANTHER" id="PTHR23325:SF1">
    <property type="entry name" value="SERUM RESPONSE FACTOR-BINDING PROTEIN 1"/>
    <property type="match status" value="1"/>
</dbReference>
<feature type="region of interest" description="Disordered" evidence="3">
    <location>
        <begin position="370"/>
        <end position="505"/>
    </location>
</feature>
<feature type="compositionally biased region" description="Acidic residues" evidence="3">
    <location>
        <begin position="189"/>
        <end position="201"/>
    </location>
</feature>
<keyword evidence="1 2" id="KW-0175">Coiled coil</keyword>
<proteinExistence type="predicted"/>
<dbReference type="GO" id="GO:0030686">
    <property type="term" value="C:90S preribosome"/>
    <property type="evidence" value="ECO:0007669"/>
    <property type="project" value="TreeGrafter"/>
</dbReference>
<accession>A0A286UC48</accession>
<reference evidence="5 6" key="1">
    <citation type="journal article" date="2017" name="Mol. Ecol.">
        <title>Comparative and population genomic landscape of Phellinus noxius: A hypervariable fungus causing root rot in trees.</title>
        <authorList>
            <person name="Chung C.L."/>
            <person name="Lee T.J."/>
            <person name="Akiba M."/>
            <person name="Lee H.H."/>
            <person name="Kuo T.H."/>
            <person name="Liu D."/>
            <person name="Ke H.M."/>
            <person name="Yokoi T."/>
            <person name="Roa M.B."/>
            <person name="Lu M.J."/>
            <person name="Chang Y.Y."/>
            <person name="Ann P.J."/>
            <person name="Tsai J.N."/>
            <person name="Chen C.Y."/>
            <person name="Tzean S.S."/>
            <person name="Ota Y."/>
            <person name="Hattori T."/>
            <person name="Sahashi N."/>
            <person name="Liou R.F."/>
            <person name="Kikuchi T."/>
            <person name="Tsai I.J."/>
        </authorList>
    </citation>
    <scope>NUCLEOTIDE SEQUENCE [LARGE SCALE GENOMIC DNA]</scope>
    <source>
        <strain evidence="5 6">FFPRI411160</strain>
    </source>
</reference>
<evidence type="ECO:0000256" key="2">
    <source>
        <dbReference type="SAM" id="Coils"/>
    </source>
</evidence>
<dbReference type="OrthoDB" id="3364872at2759"/>